<evidence type="ECO:0000256" key="1">
    <source>
        <dbReference type="SAM" id="Phobius"/>
    </source>
</evidence>
<evidence type="ECO:0000313" key="3">
    <source>
        <dbReference type="EMBL" id="NWF07522.1"/>
    </source>
</evidence>
<dbReference type="Proteomes" id="UP000561369">
    <property type="component" value="Unassembled WGS sequence"/>
</dbReference>
<dbReference type="EMBL" id="JACAQV010000007">
    <property type="protein sequence ID" value="NWF07522.1"/>
    <property type="molecule type" value="Genomic_DNA"/>
</dbReference>
<name>A0A1H3RTQ5_9PSED</name>
<keyword evidence="1" id="KW-0472">Membrane</keyword>
<accession>A0A1H3RTQ5</accession>
<dbReference type="RefSeq" id="WP_176727941.1">
    <property type="nucleotide sequence ID" value="NZ_FNOX01000008.1"/>
</dbReference>
<dbReference type="PANTHER" id="PTHR38033">
    <property type="entry name" value="MEMBRANE PROTEIN-RELATED"/>
    <property type="match status" value="1"/>
</dbReference>
<reference evidence="3 6" key="2">
    <citation type="submission" date="2020-04" db="EMBL/GenBank/DDBJ databases">
        <title>Molecular characterization of pseudomonads from Agaricus bisporus reveal novel blotch 2 pathogens in Western Europe.</title>
        <authorList>
            <person name="Taparia T."/>
            <person name="Krijger M."/>
            <person name="Haynes E."/>
            <person name="Elpinstone J.G."/>
            <person name="Noble R."/>
            <person name="Van Der Wolf J."/>
        </authorList>
    </citation>
    <scope>NUCLEOTIDE SEQUENCE [LARGE SCALE GENOMIC DNA]</scope>
    <source>
        <strain evidence="3 6">IPO3765</strain>
    </source>
</reference>
<organism evidence="4 5">
    <name type="scientific">Pseudomonas salomonii</name>
    <dbReference type="NCBI Taxonomy" id="191391"/>
    <lineage>
        <taxon>Bacteria</taxon>
        <taxon>Pseudomonadati</taxon>
        <taxon>Pseudomonadota</taxon>
        <taxon>Gammaproteobacteria</taxon>
        <taxon>Pseudomonadales</taxon>
        <taxon>Pseudomonadaceae</taxon>
        <taxon>Pseudomonas</taxon>
    </lineage>
</organism>
<dbReference type="NCBIfam" id="TIGR03349">
    <property type="entry name" value="IV_VI_DotU"/>
    <property type="match status" value="1"/>
</dbReference>
<keyword evidence="1" id="KW-0812">Transmembrane</keyword>
<dbReference type="Pfam" id="PF09850">
    <property type="entry name" value="DotU"/>
    <property type="match status" value="1"/>
</dbReference>
<dbReference type="InterPro" id="IPR038522">
    <property type="entry name" value="T4/T6SS_DotU_sf"/>
</dbReference>
<dbReference type="Gene3D" id="1.25.40.590">
    <property type="entry name" value="Type IV / VI secretion system, DotU"/>
    <property type="match status" value="1"/>
</dbReference>
<dbReference type="NCBIfam" id="NF038228">
    <property type="entry name" value="IcmH_DotU_IVB"/>
    <property type="match status" value="1"/>
</dbReference>
<dbReference type="PANTHER" id="PTHR38033:SF1">
    <property type="entry name" value="DOTU FAMILY TYPE IV_VI SECRETION SYSTEM PROTEIN"/>
    <property type="match status" value="1"/>
</dbReference>
<evidence type="ECO:0000313" key="4">
    <source>
        <dbReference type="EMBL" id="SDZ28631.1"/>
    </source>
</evidence>
<dbReference type="AlphaFoldDB" id="A0A1H3RTQ5"/>
<feature type="domain" description="Type IV / VI secretion system DotU" evidence="2">
    <location>
        <begin position="62"/>
        <end position="263"/>
    </location>
</feature>
<protein>
    <submittedName>
        <fullName evidence="3">DotU family type IV/VI secretion system protein</fullName>
    </submittedName>
    <submittedName>
        <fullName evidence="4">Type VI secretion system protein ImpK</fullName>
    </submittedName>
</protein>
<sequence length="288" mass="32092">MSMDSEYPLDEKTVLLDRNGHGPAQGPVTDFVSPPRFEQLEDRMVYAAAVQGAQRFNVGLNPLVTAAWELMSEVLELKLSSGRENLQTLNDRLAASLTRFEVRAQHEGMESAQVIAARYVLCSVVDEAVVTTAWGSRSDWSKISLLSRFHNETFGGEKFFQLLERLSRDPVKHLAMLELMYLCLSMGFEGKYRVMERGVIELEGVRDALYRQIRHVRGAPVSVSACASRPQQARHKRLRTLSATGCVVLGVIALLAMYSTTAWVLGQERAHALQPFQSSAPELTPTPL</sequence>
<dbReference type="EMBL" id="FNOX01000008">
    <property type="protein sequence ID" value="SDZ28631.1"/>
    <property type="molecule type" value="Genomic_DNA"/>
</dbReference>
<gene>
    <name evidence="3" type="ORF">HX810_07570</name>
    <name evidence="4" type="ORF">SAMN05216247_108267</name>
</gene>
<feature type="transmembrane region" description="Helical" evidence="1">
    <location>
        <begin position="238"/>
        <end position="258"/>
    </location>
</feature>
<dbReference type="Proteomes" id="UP000182902">
    <property type="component" value="Unassembled WGS sequence"/>
</dbReference>
<dbReference type="InterPro" id="IPR017732">
    <property type="entry name" value="T4/T6SS_DotU"/>
</dbReference>
<evidence type="ECO:0000259" key="2">
    <source>
        <dbReference type="Pfam" id="PF09850"/>
    </source>
</evidence>
<reference evidence="4 5" key="1">
    <citation type="submission" date="2016-10" db="EMBL/GenBank/DDBJ databases">
        <authorList>
            <person name="de Groot N.N."/>
        </authorList>
    </citation>
    <scope>NUCLEOTIDE SEQUENCE [LARGE SCALE GENOMIC DNA]</scope>
    <source>
        <strain evidence="4 5">ICMP 14252</strain>
    </source>
</reference>
<proteinExistence type="predicted"/>
<evidence type="ECO:0000313" key="5">
    <source>
        <dbReference type="Proteomes" id="UP000182902"/>
    </source>
</evidence>
<keyword evidence="1" id="KW-1133">Transmembrane helix</keyword>
<evidence type="ECO:0000313" key="6">
    <source>
        <dbReference type="Proteomes" id="UP000561369"/>
    </source>
</evidence>